<evidence type="ECO:0000256" key="2">
    <source>
        <dbReference type="ARBA" id="ARBA00022527"/>
    </source>
</evidence>
<evidence type="ECO:0000256" key="1">
    <source>
        <dbReference type="ARBA" id="ARBA00012513"/>
    </source>
</evidence>
<dbReference type="SUPFAM" id="SSF56112">
    <property type="entry name" value="Protein kinase-like (PK-like)"/>
    <property type="match status" value="1"/>
</dbReference>
<dbReference type="GO" id="GO:0004674">
    <property type="term" value="F:protein serine/threonine kinase activity"/>
    <property type="evidence" value="ECO:0007669"/>
    <property type="project" value="UniProtKB-KW"/>
</dbReference>
<dbReference type="Proteomes" id="UP000050509">
    <property type="component" value="Unassembled WGS sequence"/>
</dbReference>
<dbReference type="AlphaFoldDB" id="A0A0P9DFC1"/>
<evidence type="ECO:0000256" key="8">
    <source>
        <dbReference type="ARBA" id="ARBA00048679"/>
    </source>
</evidence>
<evidence type="ECO:0000313" key="12">
    <source>
        <dbReference type="Proteomes" id="UP000050509"/>
    </source>
</evidence>
<feature type="region of interest" description="Disordered" evidence="9">
    <location>
        <begin position="1"/>
        <end position="34"/>
    </location>
</feature>
<dbReference type="Pfam" id="PF01163">
    <property type="entry name" value="RIO1"/>
    <property type="match status" value="1"/>
</dbReference>
<dbReference type="InterPro" id="IPR011009">
    <property type="entry name" value="Kinase-like_dom_sf"/>
</dbReference>
<dbReference type="GO" id="GO:0005524">
    <property type="term" value="F:ATP binding"/>
    <property type="evidence" value="ECO:0007669"/>
    <property type="project" value="UniProtKB-KW"/>
</dbReference>
<protein>
    <recommendedName>
        <fullName evidence="1">non-specific serine/threonine protein kinase</fullName>
        <ecNumber evidence="1">2.7.11.1</ecNumber>
    </recommendedName>
</protein>
<evidence type="ECO:0000256" key="6">
    <source>
        <dbReference type="ARBA" id="ARBA00022840"/>
    </source>
</evidence>
<evidence type="ECO:0000256" key="5">
    <source>
        <dbReference type="ARBA" id="ARBA00022777"/>
    </source>
</evidence>
<keyword evidence="5" id="KW-0418">Kinase</keyword>
<reference evidence="11 12" key="1">
    <citation type="submission" date="2015-09" db="EMBL/GenBank/DDBJ databases">
        <title>Draft genome sequence of Kouleothrix aurantiaca JCM 19913.</title>
        <authorList>
            <person name="Hemp J."/>
        </authorList>
    </citation>
    <scope>NUCLEOTIDE SEQUENCE [LARGE SCALE GENOMIC DNA]</scope>
    <source>
        <strain evidence="11 12">COM-B</strain>
    </source>
</reference>
<organism evidence="11 12">
    <name type="scientific">Kouleothrix aurantiaca</name>
    <dbReference type="NCBI Taxonomy" id="186479"/>
    <lineage>
        <taxon>Bacteria</taxon>
        <taxon>Bacillati</taxon>
        <taxon>Chloroflexota</taxon>
        <taxon>Chloroflexia</taxon>
        <taxon>Chloroflexales</taxon>
        <taxon>Roseiflexineae</taxon>
        <taxon>Roseiflexaceae</taxon>
        <taxon>Kouleothrix</taxon>
    </lineage>
</organism>
<dbReference type="InterPro" id="IPR018934">
    <property type="entry name" value="RIO_dom"/>
</dbReference>
<feature type="non-terminal residue" evidence="11">
    <location>
        <position position="229"/>
    </location>
</feature>
<sequence length="229" mass="25506">MTSDDFESDPYERYAEQFEPRERSGKHARKPAPPRAEVVAALAETSGMEAGFSTTYQPARYEEGWLRDSLRPFYDERLITDVLSQVKGGKEASVYCCAAEPNTGAERLAAKVYRPRQFRNLRNDAMYREGRAILTSDGRAAKKTDHRLMRAIGKKTAFGAQVSHTSWVMHEYTTMGKLHAAGAAVPKPYAAAENGILMEYIGDARRAAPALNEISLPRRAATALFEEVL</sequence>
<gene>
    <name evidence="11" type="ORF">SE17_36490</name>
</gene>
<keyword evidence="4" id="KW-0547">Nucleotide-binding</keyword>
<evidence type="ECO:0000256" key="7">
    <source>
        <dbReference type="ARBA" id="ARBA00047899"/>
    </source>
</evidence>
<dbReference type="PANTHER" id="PTHR45723">
    <property type="entry name" value="SERINE/THREONINE-PROTEIN KINASE RIO1"/>
    <property type="match status" value="1"/>
</dbReference>
<comment type="catalytic activity">
    <reaction evidence="7">
        <text>L-threonyl-[protein] + ATP = O-phospho-L-threonyl-[protein] + ADP + H(+)</text>
        <dbReference type="Rhea" id="RHEA:46608"/>
        <dbReference type="Rhea" id="RHEA-COMP:11060"/>
        <dbReference type="Rhea" id="RHEA-COMP:11605"/>
        <dbReference type="ChEBI" id="CHEBI:15378"/>
        <dbReference type="ChEBI" id="CHEBI:30013"/>
        <dbReference type="ChEBI" id="CHEBI:30616"/>
        <dbReference type="ChEBI" id="CHEBI:61977"/>
        <dbReference type="ChEBI" id="CHEBI:456216"/>
        <dbReference type="EC" id="2.7.11.1"/>
    </reaction>
</comment>
<comment type="catalytic activity">
    <reaction evidence="8">
        <text>L-seryl-[protein] + ATP = O-phospho-L-seryl-[protein] + ADP + H(+)</text>
        <dbReference type="Rhea" id="RHEA:17989"/>
        <dbReference type="Rhea" id="RHEA-COMP:9863"/>
        <dbReference type="Rhea" id="RHEA-COMP:11604"/>
        <dbReference type="ChEBI" id="CHEBI:15378"/>
        <dbReference type="ChEBI" id="CHEBI:29999"/>
        <dbReference type="ChEBI" id="CHEBI:30616"/>
        <dbReference type="ChEBI" id="CHEBI:83421"/>
        <dbReference type="ChEBI" id="CHEBI:456216"/>
        <dbReference type="EC" id="2.7.11.1"/>
    </reaction>
</comment>
<dbReference type="InterPro" id="IPR051272">
    <property type="entry name" value="RIO-type_Ser/Thr_kinase"/>
</dbReference>
<proteinExistence type="predicted"/>
<keyword evidence="2" id="KW-0723">Serine/threonine-protein kinase</keyword>
<comment type="caution">
    <text evidence="11">The sequence shown here is derived from an EMBL/GenBank/DDBJ whole genome shotgun (WGS) entry which is preliminary data.</text>
</comment>
<keyword evidence="3" id="KW-0808">Transferase</keyword>
<accession>A0A0P9DFC1</accession>
<keyword evidence="6" id="KW-0067">ATP-binding</keyword>
<dbReference type="EMBL" id="LJCR01002438">
    <property type="protein sequence ID" value="KPV48734.1"/>
    <property type="molecule type" value="Genomic_DNA"/>
</dbReference>
<dbReference type="Gene3D" id="3.30.200.20">
    <property type="entry name" value="Phosphorylase Kinase, domain 1"/>
    <property type="match status" value="1"/>
</dbReference>
<evidence type="ECO:0000256" key="4">
    <source>
        <dbReference type="ARBA" id="ARBA00022741"/>
    </source>
</evidence>
<feature type="domain" description="RIO-type" evidence="10">
    <location>
        <begin position="153"/>
        <end position="228"/>
    </location>
</feature>
<feature type="compositionally biased region" description="Basic and acidic residues" evidence="9">
    <location>
        <begin position="10"/>
        <end position="25"/>
    </location>
</feature>
<dbReference type="EC" id="2.7.11.1" evidence="1"/>
<evidence type="ECO:0000259" key="10">
    <source>
        <dbReference type="Pfam" id="PF01163"/>
    </source>
</evidence>
<evidence type="ECO:0000256" key="3">
    <source>
        <dbReference type="ARBA" id="ARBA00022679"/>
    </source>
</evidence>
<name>A0A0P9DFC1_9CHLR</name>
<evidence type="ECO:0000256" key="9">
    <source>
        <dbReference type="SAM" id="MobiDB-lite"/>
    </source>
</evidence>
<keyword evidence="12" id="KW-1185">Reference proteome</keyword>
<evidence type="ECO:0000313" key="11">
    <source>
        <dbReference type="EMBL" id="KPV48734.1"/>
    </source>
</evidence>